<evidence type="ECO:0000313" key="2">
    <source>
        <dbReference type="EMBL" id="RLP77341.1"/>
    </source>
</evidence>
<feature type="transmembrane region" description="Helical" evidence="1">
    <location>
        <begin position="72"/>
        <end position="90"/>
    </location>
</feature>
<feature type="transmembrane region" description="Helical" evidence="1">
    <location>
        <begin position="17"/>
        <end position="36"/>
    </location>
</feature>
<gene>
    <name evidence="2" type="ORF">D9V32_02500</name>
</gene>
<protein>
    <submittedName>
        <fullName evidence="2">DUF2568 domain-containing protein</fullName>
    </submittedName>
</protein>
<name>A0A3L7ACG2_9MICO</name>
<evidence type="ECO:0000313" key="3">
    <source>
        <dbReference type="Proteomes" id="UP000272503"/>
    </source>
</evidence>
<dbReference type="Pfam" id="PF10823">
    <property type="entry name" value="DUF2568"/>
    <property type="match status" value="1"/>
</dbReference>
<dbReference type="Proteomes" id="UP000272503">
    <property type="component" value="Unassembled WGS sequence"/>
</dbReference>
<feature type="transmembrane region" description="Helical" evidence="1">
    <location>
        <begin position="42"/>
        <end position="60"/>
    </location>
</feature>
<reference evidence="2 3" key="1">
    <citation type="submission" date="2018-10" db="EMBL/GenBank/DDBJ databases">
        <authorList>
            <person name="Li J."/>
        </authorList>
    </citation>
    <scope>NUCLEOTIDE SEQUENCE [LARGE SCALE GENOMIC DNA]</scope>
    <source>
        <strain evidence="2 3">IF 016277</strain>
    </source>
</reference>
<proteinExistence type="predicted"/>
<keyword evidence="1" id="KW-1133">Transmembrane helix</keyword>
<dbReference type="AlphaFoldDB" id="A0A3L7ACG2"/>
<accession>A0A3L7ACG2</accession>
<feature type="transmembrane region" description="Helical" evidence="1">
    <location>
        <begin position="96"/>
        <end position="115"/>
    </location>
</feature>
<dbReference type="OrthoDB" id="5076471at2"/>
<evidence type="ECO:0000256" key="1">
    <source>
        <dbReference type="SAM" id="Phobius"/>
    </source>
</evidence>
<keyword evidence="1" id="KW-0472">Membrane</keyword>
<comment type="caution">
    <text evidence="2">The sequence shown here is derived from an EMBL/GenBank/DDBJ whole genome shotgun (WGS) entry which is preliminary data.</text>
</comment>
<keyword evidence="1" id="KW-0812">Transmembrane</keyword>
<dbReference type="InterPro" id="IPR021214">
    <property type="entry name" value="DUF2568"/>
</dbReference>
<sequence>MGVSDVTPRPVFAPNDILRLFLELAAVVIVAIWGFTSWPFPWNIGIGIAAPALVVLIWALFQSPRAVVNFDVFGRALIEIIVMFGASLALWHLGSWIGAVILAVISTVSGLVHGLRSMNR</sequence>
<dbReference type="EMBL" id="RCUX01000002">
    <property type="protein sequence ID" value="RLP77341.1"/>
    <property type="molecule type" value="Genomic_DNA"/>
</dbReference>
<keyword evidence="3" id="KW-1185">Reference proteome</keyword>
<organism evidence="2 3">
    <name type="scientific">Mycetocola tolaasinivorans</name>
    <dbReference type="NCBI Taxonomy" id="76635"/>
    <lineage>
        <taxon>Bacteria</taxon>
        <taxon>Bacillati</taxon>
        <taxon>Actinomycetota</taxon>
        <taxon>Actinomycetes</taxon>
        <taxon>Micrococcales</taxon>
        <taxon>Microbacteriaceae</taxon>
        <taxon>Mycetocola</taxon>
    </lineage>
</organism>